<evidence type="ECO:0000313" key="2">
    <source>
        <dbReference type="EMBL" id="SMD44842.1"/>
    </source>
</evidence>
<dbReference type="AlphaFoldDB" id="A0A1W2H864"/>
<organism evidence="2 3">
    <name type="scientific">Aquiflexum balticum DSM 16537</name>
    <dbReference type="NCBI Taxonomy" id="758820"/>
    <lineage>
        <taxon>Bacteria</taxon>
        <taxon>Pseudomonadati</taxon>
        <taxon>Bacteroidota</taxon>
        <taxon>Cytophagia</taxon>
        <taxon>Cytophagales</taxon>
        <taxon>Cyclobacteriaceae</taxon>
        <taxon>Aquiflexum</taxon>
    </lineage>
</organism>
<sequence length="224" mass="25444">MRNIISLLFLFAVGCSMEAFAQDPGTGRPPMSPPIQPEFQIGINKLLFQNILIKPLDKGHRFDFFNITYFDSHFNEEDKPFNEGLIQSYVAYNFVKGVGIGVGGTYNSFTGVSPNLVGQFVNAGRSHLIVFFVAAHLKSTPSYEAFTQIQFRPALSENIRLFTQLMALTNWTRLEVHSRSFQQFRLGLDVKNYQFGFGADFDQYGPIRQSKTNLGLFIRTEIFN</sequence>
<feature type="signal peptide" evidence="1">
    <location>
        <begin position="1"/>
        <end position="21"/>
    </location>
</feature>
<reference evidence="3" key="1">
    <citation type="submission" date="2017-04" db="EMBL/GenBank/DDBJ databases">
        <authorList>
            <person name="Varghese N."/>
            <person name="Submissions S."/>
        </authorList>
    </citation>
    <scope>NUCLEOTIDE SEQUENCE [LARGE SCALE GENOMIC DNA]</scope>
    <source>
        <strain evidence="3">DSM 16537</strain>
    </source>
</reference>
<dbReference type="PROSITE" id="PS51257">
    <property type="entry name" value="PROKAR_LIPOPROTEIN"/>
    <property type="match status" value="1"/>
</dbReference>
<dbReference type="Proteomes" id="UP000192333">
    <property type="component" value="Chromosome I"/>
</dbReference>
<proteinExistence type="predicted"/>
<protein>
    <submittedName>
        <fullName evidence="2">Uncharacterized protein</fullName>
    </submittedName>
</protein>
<name>A0A1W2H864_9BACT</name>
<evidence type="ECO:0000256" key="1">
    <source>
        <dbReference type="SAM" id="SignalP"/>
    </source>
</evidence>
<gene>
    <name evidence="2" type="ORF">SAMN00777080_3478</name>
</gene>
<feature type="chain" id="PRO_5013184637" evidence="1">
    <location>
        <begin position="22"/>
        <end position="224"/>
    </location>
</feature>
<dbReference type="RefSeq" id="WP_157370200.1">
    <property type="nucleotide sequence ID" value="NZ_LT838813.1"/>
</dbReference>
<keyword evidence="1" id="KW-0732">Signal</keyword>
<dbReference type="STRING" id="758820.SAMN00777080_3478"/>
<evidence type="ECO:0000313" key="3">
    <source>
        <dbReference type="Proteomes" id="UP000192333"/>
    </source>
</evidence>
<dbReference type="OrthoDB" id="675324at2"/>
<keyword evidence="3" id="KW-1185">Reference proteome</keyword>
<dbReference type="EMBL" id="LT838813">
    <property type="protein sequence ID" value="SMD44842.1"/>
    <property type="molecule type" value="Genomic_DNA"/>
</dbReference>
<accession>A0A1W2H864</accession>